<proteinExistence type="predicted"/>
<comment type="caution">
    <text evidence="1">The sequence shown here is derived from an EMBL/GenBank/DDBJ whole genome shotgun (WGS) entry which is preliminary data.</text>
</comment>
<evidence type="ECO:0000313" key="1">
    <source>
        <dbReference type="EMBL" id="CAF4487560.1"/>
    </source>
</evidence>
<dbReference type="Proteomes" id="UP000681720">
    <property type="component" value="Unassembled WGS sequence"/>
</dbReference>
<protein>
    <submittedName>
        <fullName evidence="1">Uncharacterized protein</fullName>
    </submittedName>
</protein>
<reference evidence="1" key="1">
    <citation type="submission" date="2021-02" db="EMBL/GenBank/DDBJ databases">
        <authorList>
            <person name="Nowell W R."/>
        </authorList>
    </citation>
    <scope>NUCLEOTIDE SEQUENCE</scope>
</reference>
<evidence type="ECO:0000313" key="2">
    <source>
        <dbReference type="EMBL" id="CAF4699356.1"/>
    </source>
</evidence>
<feature type="non-terminal residue" evidence="1">
    <location>
        <position position="1"/>
    </location>
</feature>
<dbReference type="EMBL" id="CAJOBH010074523">
    <property type="protein sequence ID" value="CAF4487560.1"/>
    <property type="molecule type" value="Genomic_DNA"/>
</dbReference>
<organism evidence="1 3">
    <name type="scientific">Rotaria magnacalcarata</name>
    <dbReference type="NCBI Taxonomy" id="392030"/>
    <lineage>
        <taxon>Eukaryota</taxon>
        <taxon>Metazoa</taxon>
        <taxon>Spiralia</taxon>
        <taxon>Gnathifera</taxon>
        <taxon>Rotifera</taxon>
        <taxon>Eurotatoria</taxon>
        <taxon>Bdelloidea</taxon>
        <taxon>Philodinida</taxon>
        <taxon>Philodinidae</taxon>
        <taxon>Rotaria</taxon>
    </lineage>
</organism>
<feature type="non-terminal residue" evidence="1">
    <location>
        <position position="24"/>
    </location>
</feature>
<evidence type="ECO:0000313" key="3">
    <source>
        <dbReference type="Proteomes" id="UP000681967"/>
    </source>
</evidence>
<sequence length="24" mass="2773">VTASPPVPVRYYLGTEQYLTELEF</sequence>
<dbReference type="EMBL" id="CAJOBJ010125933">
    <property type="protein sequence ID" value="CAF4699356.1"/>
    <property type="molecule type" value="Genomic_DNA"/>
</dbReference>
<dbReference type="AlphaFoldDB" id="A0A8S2XBU0"/>
<gene>
    <name evidence="1" type="ORF">BYL167_LOCUS35418</name>
    <name evidence="2" type="ORF">GIL414_LOCUS42995</name>
</gene>
<dbReference type="Proteomes" id="UP000681967">
    <property type="component" value="Unassembled WGS sequence"/>
</dbReference>
<name>A0A8S2XBU0_9BILA</name>
<accession>A0A8S2XBU0</accession>